<organism evidence="2 3">
    <name type="scientific">Scylla paramamosain</name>
    <name type="common">Mud crab</name>
    <dbReference type="NCBI Taxonomy" id="85552"/>
    <lineage>
        <taxon>Eukaryota</taxon>
        <taxon>Metazoa</taxon>
        <taxon>Ecdysozoa</taxon>
        <taxon>Arthropoda</taxon>
        <taxon>Crustacea</taxon>
        <taxon>Multicrustacea</taxon>
        <taxon>Malacostraca</taxon>
        <taxon>Eumalacostraca</taxon>
        <taxon>Eucarida</taxon>
        <taxon>Decapoda</taxon>
        <taxon>Pleocyemata</taxon>
        <taxon>Brachyura</taxon>
        <taxon>Eubrachyura</taxon>
        <taxon>Portunoidea</taxon>
        <taxon>Portunidae</taxon>
        <taxon>Portuninae</taxon>
        <taxon>Scylla</taxon>
    </lineage>
</organism>
<feature type="compositionally biased region" description="Pro residues" evidence="1">
    <location>
        <begin position="193"/>
        <end position="209"/>
    </location>
</feature>
<feature type="compositionally biased region" description="Basic and acidic residues" evidence="1">
    <location>
        <begin position="223"/>
        <end position="233"/>
    </location>
</feature>
<dbReference type="Proteomes" id="UP001487740">
    <property type="component" value="Unassembled WGS sequence"/>
</dbReference>
<evidence type="ECO:0000313" key="2">
    <source>
        <dbReference type="EMBL" id="KAK8383282.1"/>
    </source>
</evidence>
<dbReference type="EMBL" id="JARAKH010000038">
    <property type="protein sequence ID" value="KAK8383282.1"/>
    <property type="molecule type" value="Genomic_DNA"/>
</dbReference>
<accession>A0AAW0T995</accession>
<evidence type="ECO:0000313" key="3">
    <source>
        <dbReference type="Proteomes" id="UP001487740"/>
    </source>
</evidence>
<feature type="region of interest" description="Disordered" evidence="1">
    <location>
        <begin position="115"/>
        <end position="233"/>
    </location>
</feature>
<comment type="caution">
    <text evidence="2">The sequence shown here is derived from an EMBL/GenBank/DDBJ whole genome shotgun (WGS) entry which is preliminary data.</text>
</comment>
<name>A0AAW0T995_SCYPA</name>
<dbReference type="AlphaFoldDB" id="A0AAW0T995"/>
<feature type="compositionally biased region" description="Basic and acidic residues" evidence="1">
    <location>
        <begin position="142"/>
        <end position="175"/>
    </location>
</feature>
<sequence>MFRELKGVRCSADPRGVSRVGVGAVGKAWRPWHRQRPRPSPALAFYPLCLPCDVLCACVCVRGERSVWSCLVGEARGSGQARRGAGPAVWRNACTSSPAVIICISKSVLPVGRGTVPISRRAPSLPRTEPTRRDQGNTGGDIRGRDCDGFERRKEGRKEGQCYSEGVERGGERRGVRSLPQPRKHGEVILIASPPPRPPSHVPTLPPRPCRCRRRPRQQTRGDSARPYKQLRD</sequence>
<reference evidence="2 3" key="1">
    <citation type="submission" date="2023-03" db="EMBL/GenBank/DDBJ databases">
        <title>High-quality genome of Scylla paramamosain provides insights in environmental adaptation.</title>
        <authorList>
            <person name="Zhang L."/>
        </authorList>
    </citation>
    <scope>NUCLEOTIDE SEQUENCE [LARGE SCALE GENOMIC DNA]</scope>
    <source>
        <strain evidence="2">LZ_2023a</strain>
        <tissue evidence="2">Muscle</tissue>
    </source>
</reference>
<evidence type="ECO:0000256" key="1">
    <source>
        <dbReference type="SAM" id="MobiDB-lite"/>
    </source>
</evidence>
<protein>
    <submittedName>
        <fullName evidence="2">Uncharacterized protein</fullName>
    </submittedName>
</protein>
<keyword evidence="3" id="KW-1185">Reference proteome</keyword>
<gene>
    <name evidence="2" type="ORF">O3P69_011631</name>
</gene>
<proteinExistence type="predicted"/>